<protein>
    <submittedName>
        <fullName evidence="2">Uncharacterized protein</fullName>
    </submittedName>
</protein>
<keyword evidence="1" id="KW-0812">Transmembrane</keyword>
<dbReference type="AlphaFoldDB" id="A0A8J4E9T1"/>
<organism evidence="2 3">
    <name type="scientific">Virgisporangium ochraceum</name>
    <dbReference type="NCBI Taxonomy" id="65505"/>
    <lineage>
        <taxon>Bacteria</taxon>
        <taxon>Bacillati</taxon>
        <taxon>Actinomycetota</taxon>
        <taxon>Actinomycetes</taxon>
        <taxon>Micromonosporales</taxon>
        <taxon>Micromonosporaceae</taxon>
        <taxon>Virgisporangium</taxon>
    </lineage>
</organism>
<feature type="transmembrane region" description="Helical" evidence="1">
    <location>
        <begin position="66"/>
        <end position="87"/>
    </location>
</feature>
<evidence type="ECO:0000313" key="3">
    <source>
        <dbReference type="Proteomes" id="UP000635606"/>
    </source>
</evidence>
<evidence type="ECO:0000313" key="2">
    <source>
        <dbReference type="EMBL" id="GIJ66774.1"/>
    </source>
</evidence>
<name>A0A8J4E9T1_9ACTN</name>
<comment type="caution">
    <text evidence="2">The sequence shown here is derived from an EMBL/GenBank/DDBJ whole genome shotgun (WGS) entry which is preliminary data.</text>
</comment>
<accession>A0A8J4E9T1</accession>
<gene>
    <name evidence="2" type="ORF">Voc01_016910</name>
</gene>
<feature type="transmembrane region" description="Helical" evidence="1">
    <location>
        <begin position="30"/>
        <end position="54"/>
    </location>
</feature>
<evidence type="ECO:0000256" key="1">
    <source>
        <dbReference type="SAM" id="Phobius"/>
    </source>
</evidence>
<dbReference type="EMBL" id="BOPH01000020">
    <property type="protein sequence ID" value="GIJ66774.1"/>
    <property type="molecule type" value="Genomic_DNA"/>
</dbReference>
<proteinExistence type="predicted"/>
<reference evidence="2" key="1">
    <citation type="submission" date="2021-01" db="EMBL/GenBank/DDBJ databases">
        <title>Whole genome shotgun sequence of Virgisporangium ochraceum NBRC 16418.</title>
        <authorList>
            <person name="Komaki H."/>
            <person name="Tamura T."/>
        </authorList>
    </citation>
    <scope>NUCLEOTIDE SEQUENCE</scope>
    <source>
        <strain evidence="2">NBRC 16418</strain>
    </source>
</reference>
<feature type="transmembrane region" description="Helical" evidence="1">
    <location>
        <begin position="173"/>
        <end position="192"/>
    </location>
</feature>
<sequence length="205" mass="21777">MGTMKALGWLAAAAASALLAGFLQGRLSVFWFYVALPFAFAGVVGHVVAAAWPVRAGQLRDERAGWWARPLLGLLVGVVGFVAAAGYGGNHLVWFGQRVTAEVTATRQVCGQNMPRCVTDPRAAVDGEDLGWARMCGEPTRDTVEVVADPWGWIPPRSPACGSGSGFPWSMRLWLAGLAAIALVQLVGHLRVRRPTLFGSVRGGP</sequence>
<keyword evidence="3" id="KW-1185">Reference proteome</keyword>
<keyword evidence="1" id="KW-1133">Transmembrane helix</keyword>
<keyword evidence="1" id="KW-0472">Membrane</keyword>
<dbReference type="Proteomes" id="UP000635606">
    <property type="component" value="Unassembled WGS sequence"/>
</dbReference>